<dbReference type="Proteomes" id="UP000680679">
    <property type="component" value="Plasmid pAt1"/>
</dbReference>
<sequence length="135" mass="15206">MVGQIFGGGILFFILGALAFVFWPADACRRINNATTLVHSALGLVPFTGEALFRRDMSRSWADVEDWSQWTHAQMTAYFGQPHCQADFDNVYGPRTDTREANDWLREYDPELYTLLAPESEAAAIDSEAGEPQER</sequence>
<keyword evidence="1" id="KW-0812">Transmembrane</keyword>
<evidence type="ECO:0000256" key="1">
    <source>
        <dbReference type="SAM" id="Phobius"/>
    </source>
</evidence>
<feature type="transmembrane region" description="Helical" evidence="1">
    <location>
        <begin position="6"/>
        <end position="23"/>
    </location>
</feature>
<accession>A0ABM7QQI4</accession>
<geneLocation type="plasmid" evidence="2 3">
    <name>pAt1</name>
</geneLocation>
<evidence type="ECO:0000313" key="3">
    <source>
        <dbReference type="Proteomes" id="UP000680679"/>
    </source>
</evidence>
<keyword evidence="1" id="KW-0472">Membrane</keyword>
<keyword evidence="1" id="KW-1133">Transmembrane helix</keyword>
<proteinExistence type="predicted"/>
<keyword evidence="3" id="KW-1185">Reference proteome</keyword>
<keyword evidence="2" id="KW-0614">Plasmid</keyword>
<dbReference type="RefSeq" id="WP_213381927.1">
    <property type="nucleotide sequence ID" value="NZ_AP024564.1"/>
</dbReference>
<dbReference type="EMBL" id="AP024564">
    <property type="protein sequence ID" value="BCU08436.1"/>
    <property type="molecule type" value="Genomic_DNA"/>
</dbReference>
<gene>
    <name evidence="2" type="ORF">Atep_31130</name>
</gene>
<organism evidence="2 3">
    <name type="scientific">Allochromatium tepidum</name>
    <dbReference type="NCBI Taxonomy" id="553982"/>
    <lineage>
        <taxon>Bacteria</taxon>
        <taxon>Pseudomonadati</taxon>
        <taxon>Pseudomonadota</taxon>
        <taxon>Gammaproteobacteria</taxon>
        <taxon>Chromatiales</taxon>
        <taxon>Chromatiaceae</taxon>
        <taxon>Allochromatium</taxon>
    </lineage>
</organism>
<evidence type="ECO:0000313" key="2">
    <source>
        <dbReference type="EMBL" id="BCU08436.1"/>
    </source>
</evidence>
<reference evidence="2 3" key="1">
    <citation type="submission" date="2021-04" db="EMBL/GenBank/DDBJ databases">
        <title>Complete genome sequencing of Allochromatium tepidum strain NZ.</title>
        <authorList>
            <person name="Tsukatani Y."/>
            <person name="Mori H."/>
        </authorList>
    </citation>
    <scope>NUCLEOTIDE SEQUENCE [LARGE SCALE GENOMIC DNA]</scope>
    <source>
        <strain evidence="2 3">NZ</strain>
        <plasmid evidence="2 3">pAt1</plasmid>
    </source>
</reference>
<name>A0ABM7QQI4_9GAMM</name>
<protein>
    <submittedName>
        <fullName evidence="2">Uncharacterized protein</fullName>
    </submittedName>
</protein>